<dbReference type="Pfam" id="PF07992">
    <property type="entry name" value="Pyr_redox_2"/>
    <property type="match status" value="1"/>
</dbReference>
<reference evidence="9 10" key="1">
    <citation type="submission" date="2016-10" db="EMBL/GenBank/DDBJ databases">
        <authorList>
            <person name="de Groot N.N."/>
        </authorList>
    </citation>
    <scope>NUCLEOTIDE SEQUENCE [LARGE SCALE GENOMIC DNA]</scope>
    <source>
        <strain evidence="9 10">SLAS-1</strain>
    </source>
</reference>
<evidence type="ECO:0000256" key="6">
    <source>
        <dbReference type="SAM" id="Coils"/>
    </source>
</evidence>
<dbReference type="Pfam" id="PF10589">
    <property type="entry name" value="NADH_4Fe-4S"/>
    <property type="match status" value="1"/>
</dbReference>
<dbReference type="PANTHER" id="PTHR43578:SF3">
    <property type="entry name" value="NADH-QUINONE OXIDOREDUCTASE SUBUNIT F"/>
    <property type="match status" value="1"/>
</dbReference>
<keyword evidence="5" id="KW-0411">Iron-sulfur</keyword>
<evidence type="ECO:0000313" key="10">
    <source>
        <dbReference type="Proteomes" id="UP000199476"/>
    </source>
</evidence>
<dbReference type="InterPro" id="IPR037225">
    <property type="entry name" value="Nuo51_FMN-bd_sf"/>
</dbReference>
<dbReference type="SUPFAM" id="SSF52833">
    <property type="entry name" value="Thioredoxin-like"/>
    <property type="match status" value="1"/>
</dbReference>
<dbReference type="OrthoDB" id="9803192at2"/>
<evidence type="ECO:0000313" key="9">
    <source>
        <dbReference type="EMBL" id="SDL30380.1"/>
    </source>
</evidence>
<dbReference type="SUPFAM" id="SSF142984">
    <property type="entry name" value="Nqo1 middle domain-like"/>
    <property type="match status" value="1"/>
</dbReference>
<protein>
    <submittedName>
        <fullName evidence="9">NADH-quinone oxidoreductase subunit F</fullName>
    </submittedName>
</protein>
<dbReference type="GO" id="GO:0016491">
    <property type="term" value="F:oxidoreductase activity"/>
    <property type="evidence" value="ECO:0007669"/>
    <property type="project" value="InterPro"/>
</dbReference>
<dbReference type="Gene3D" id="3.10.20.600">
    <property type="match status" value="1"/>
</dbReference>
<keyword evidence="10" id="KW-1185">Reference proteome</keyword>
<dbReference type="Gene3D" id="3.50.50.60">
    <property type="entry name" value="FAD/NAD(P)-binding domain"/>
    <property type="match status" value="2"/>
</dbReference>
<dbReference type="SUPFAM" id="SSF51971">
    <property type="entry name" value="Nucleotide-binding domain"/>
    <property type="match status" value="2"/>
</dbReference>
<dbReference type="FunFam" id="3.40.50.11540:FF:000001">
    <property type="entry name" value="NADH dehydrogenase [ubiquinone] flavoprotein 1, mitochondrial"/>
    <property type="match status" value="1"/>
</dbReference>
<dbReference type="PRINTS" id="PR00419">
    <property type="entry name" value="ADXRDTASE"/>
</dbReference>
<evidence type="ECO:0000256" key="5">
    <source>
        <dbReference type="ARBA" id="ARBA00023014"/>
    </source>
</evidence>
<dbReference type="GO" id="GO:0008137">
    <property type="term" value="F:NADH dehydrogenase (ubiquinone) activity"/>
    <property type="evidence" value="ECO:0007669"/>
    <property type="project" value="InterPro"/>
</dbReference>
<sequence length="1025" mass="113567">MEMIDMVENRNDLDEIKKEFNSERKKSADTVIVVGMGTCGIAAGAENTITALKNEIERKNIKDIELAKTGCMGYCVGEPLVEIRQGDVRILYEDITAEKVEELVEQHIVSGNIISRWRVSFDSDFFEPQERIVLKNCGVIDPESIRAAISHGSYKGLAKTLKKMKPKGIIDEIEDAKLRGRGGGGFSTGLKWKFARDNESEDKYLVCNADEGDPGAFMDRSLLEGDPHRLIEGMTIAGYAIGANHGYVYCRAEYPLAIERLKKAISQAEELGLLGKDIMGSGFNFKLEIRLGAGAFVCGEETALLASLEGQRGEPRPRPPFPPEEGFKDDPTVINNVETLANVPAIIANGHEWFRDIGTENSPGTKVFALAGKVKNNGLVEIPMGTSLGEIVFDIGDGLIDGGNFKAAQTGGPSGGCIPVEHLNVPIDYDSLQELGTIMGSGGLIVMDEQDCMVDLAKYFIDFCKDESCGKCTPCRIGTTRMLEALNRITEGEADHEDYEMLLDMGEKVQDSSFCGLGQTAPNPVVSTARYFEDEYLDHIENDYCEASRCAPLFNSPCQNSCPANVDVPKYIDLIRRGEYKQAYKEIQRENPLVLICGRVCYNLCEPSCNRRSLDEGLAIRELKRFVSDVVPKMEGGYPIPQIEEEKNERIAVVGSGPAGLTSAFYLRRKGYQVTIFEEDSVAGGLLAQGIPEYRLPQEKLNEEITVLTTMGVELELETEVGQDVTLDELRRQGFKAVHLAVGAHEDYQLNIKGEELGGVHNAIDLLEDININPNRVDMKDKKISVIGGGNSAIDVARNAVRLGAEEVNIVYRRREEEMPANTEEVEKAKYEKVNMYTQVSPVKIAREDIEVKAVECVEMKEGEFDQSGRRRPIPDEERKFELESDIVVVAIGQTVEDNFNNGETMVELNENGLIDVNEDLSTRVEWIFAGGDCVKGPSTVVECVQQGKEVAREIDQYLGGDGEVVPESEVERELTEPIIEEEKPRVKMPEILLSERLQGFKEVEKGYSEDQAREEASRCLRCDI</sequence>
<dbReference type="RefSeq" id="WP_089758272.1">
    <property type="nucleotide sequence ID" value="NZ_FNGO01000003.1"/>
</dbReference>
<accession>A0A1G9IYU2</accession>
<dbReference type="CDD" id="cd02980">
    <property type="entry name" value="TRX_Fd_family"/>
    <property type="match status" value="1"/>
</dbReference>
<evidence type="ECO:0000259" key="8">
    <source>
        <dbReference type="SMART" id="SM00928"/>
    </source>
</evidence>
<dbReference type="EMBL" id="FNGO01000003">
    <property type="protein sequence ID" value="SDL30380.1"/>
    <property type="molecule type" value="Genomic_DNA"/>
</dbReference>
<evidence type="ECO:0000256" key="1">
    <source>
        <dbReference type="ARBA" id="ARBA00007523"/>
    </source>
</evidence>
<dbReference type="InterPro" id="IPR037207">
    <property type="entry name" value="Nuop51_4Fe4S-bd_sf"/>
</dbReference>
<keyword evidence="4" id="KW-0408">Iron</keyword>
<dbReference type="InterPro" id="IPR036249">
    <property type="entry name" value="Thioredoxin-like_sf"/>
</dbReference>
<dbReference type="PANTHER" id="PTHR43578">
    <property type="entry name" value="NADH-QUINONE OXIDOREDUCTASE SUBUNIT F"/>
    <property type="match status" value="1"/>
</dbReference>
<dbReference type="SUPFAM" id="SSF46548">
    <property type="entry name" value="alpha-helical ferredoxin"/>
    <property type="match status" value="2"/>
</dbReference>
<feature type="region of interest" description="Disordered" evidence="7">
    <location>
        <begin position="309"/>
        <end position="329"/>
    </location>
</feature>
<feature type="domain" description="NADH-ubiquinone oxidoreductase 51kDa subunit iron-sulphur binding" evidence="8">
    <location>
        <begin position="454"/>
        <end position="499"/>
    </location>
</feature>
<comment type="similarity">
    <text evidence="1">Belongs to the complex I 51 kDa subunit family.</text>
</comment>
<dbReference type="Pfam" id="PF14691">
    <property type="entry name" value="Fer4_20"/>
    <property type="match status" value="1"/>
</dbReference>
<dbReference type="GO" id="GO:0046872">
    <property type="term" value="F:metal ion binding"/>
    <property type="evidence" value="ECO:0007669"/>
    <property type="project" value="UniProtKB-KW"/>
</dbReference>
<dbReference type="GO" id="GO:0010181">
    <property type="term" value="F:FMN binding"/>
    <property type="evidence" value="ECO:0007669"/>
    <property type="project" value="InterPro"/>
</dbReference>
<dbReference type="InterPro" id="IPR036188">
    <property type="entry name" value="FAD/NAD-bd_sf"/>
</dbReference>
<name>A0A1G9IYU2_9FIRM</name>
<dbReference type="SUPFAM" id="SSF142019">
    <property type="entry name" value="Nqo1 FMN-binding domain-like"/>
    <property type="match status" value="1"/>
</dbReference>
<dbReference type="Proteomes" id="UP000199476">
    <property type="component" value="Unassembled WGS sequence"/>
</dbReference>
<dbReference type="Gene3D" id="1.20.1440.230">
    <property type="entry name" value="NADH-ubiquinone oxidoreductase 51kDa subunit, iron-sulphur binding domain"/>
    <property type="match status" value="1"/>
</dbReference>
<dbReference type="InterPro" id="IPR028261">
    <property type="entry name" value="DPD_II"/>
</dbReference>
<dbReference type="Pfam" id="PF01512">
    <property type="entry name" value="Complex1_51K"/>
    <property type="match status" value="1"/>
</dbReference>
<dbReference type="FunFam" id="1.20.1440.230:FF:000001">
    <property type="entry name" value="Mitochondrial NADH dehydrogenase flavoprotein 1"/>
    <property type="match status" value="1"/>
</dbReference>
<feature type="coiled-coil region" evidence="6">
    <location>
        <begin position="6"/>
        <end position="62"/>
    </location>
</feature>
<dbReference type="GO" id="GO:0051539">
    <property type="term" value="F:4 iron, 4 sulfur cluster binding"/>
    <property type="evidence" value="ECO:0007669"/>
    <property type="project" value="UniProtKB-KW"/>
</dbReference>
<gene>
    <name evidence="9" type="ORF">SAMN04488692_10395</name>
</gene>
<keyword evidence="2" id="KW-0004">4Fe-4S</keyword>
<dbReference type="InterPro" id="IPR019575">
    <property type="entry name" value="Nuop51_4Fe4S-bd"/>
</dbReference>
<proteinExistence type="inferred from homology"/>
<dbReference type="AlphaFoldDB" id="A0A1G9IYU2"/>
<evidence type="ECO:0000256" key="7">
    <source>
        <dbReference type="SAM" id="MobiDB-lite"/>
    </source>
</evidence>
<dbReference type="InterPro" id="IPR001949">
    <property type="entry name" value="NADH-UbQ_OxRdtase_51kDa_CS"/>
</dbReference>
<dbReference type="Gene3D" id="3.40.50.11540">
    <property type="entry name" value="NADH-ubiquinone oxidoreductase 51kDa subunit"/>
    <property type="match status" value="1"/>
</dbReference>
<dbReference type="Pfam" id="PF01257">
    <property type="entry name" value="2Fe-2S_thioredx"/>
    <property type="match status" value="1"/>
</dbReference>
<keyword evidence="3" id="KW-0479">Metal-binding</keyword>
<keyword evidence="6" id="KW-0175">Coiled coil</keyword>
<evidence type="ECO:0000256" key="3">
    <source>
        <dbReference type="ARBA" id="ARBA00022723"/>
    </source>
</evidence>
<organism evidence="9 10">
    <name type="scientific">Halarsenatibacter silvermanii</name>
    <dbReference type="NCBI Taxonomy" id="321763"/>
    <lineage>
        <taxon>Bacteria</taxon>
        <taxon>Bacillati</taxon>
        <taxon>Bacillota</taxon>
        <taxon>Clostridia</taxon>
        <taxon>Halanaerobiales</taxon>
        <taxon>Halarsenatibacteraceae</taxon>
        <taxon>Halarsenatibacter</taxon>
    </lineage>
</organism>
<evidence type="ECO:0000256" key="4">
    <source>
        <dbReference type="ARBA" id="ARBA00023004"/>
    </source>
</evidence>
<evidence type="ECO:0000256" key="2">
    <source>
        <dbReference type="ARBA" id="ARBA00022485"/>
    </source>
</evidence>
<dbReference type="PROSITE" id="PS00645">
    <property type="entry name" value="COMPLEX1_51K_2"/>
    <property type="match status" value="1"/>
</dbReference>
<dbReference type="InterPro" id="IPR023753">
    <property type="entry name" value="FAD/NAD-binding_dom"/>
</dbReference>
<dbReference type="Gene3D" id="3.40.30.10">
    <property type="entry name" value="Glutaredoxin"/>
    <property type="match status" value="1"/>
</dbReference>
<dbReference type="InterPro" id="IPR011538">
    <property type="entry name" value="Nuo51_FMN-bd"/>
</dbReference>
<dbReference type="STRING" id="321763.SAMN04488692_10395"/>
<dbReference type="SUPFAM" id="SSF140490">
    <property type="entry name" value="Nqo1C-terminal domain-like"/>
    <property type="match status" value="1"/>
</dbReference>
<dbReference type="Gene3D" id="6.10.250.1450">
    <property type="match status" value="1"/>
</dbReference>
<dbReference type="SMART" id="SM00928">
    <property type="entry name" value="NADH_4Fe-4S"/>
    <property type="match status" value="1"/>
</dbReference>